<proteinExistence type="predicted"/>
<comment type="caution">
    <text evidence="1">The sequence shown here is derived from an EMBL/GenBank/DDBJ whole genome shotgun (WGS) entry which is preliminary data.</text>
</comment>
<gene>
    <name evidence="1" type="ORF">PO250_05090</name>
</gene>
<protein>
    <submittedName>
        <fullName evidence="1">Uncharacterized protein</fullName>
    </submittedName>
</protein>
<organism evidence="1 2">
    <name type="scientific">Limosilactobacillus mucosae</name>
    <name type="common">Lactobacillus mucosae</name>
    <dbReference type="NCBI Taxonomy" id="97478"/>
    <lineage>
        <taxon>Bacteria</taxon>
        <taxon>Bacillati</taxon>
        <taxon>Bacillota</taxon>
        <taxon>Bacilli</taxon>
        <taxon>Lactobacillales</taxon>
        <taxon>Lactobacillaceae</taxon>
        <taxon>Limosilactobacillus</taxon>
    </lineage>
</organism>
<evidence type="ECO:0000313" key="1">
    <source>
        <dbReference type="EMBL" id="MDC2829680.1"/>
    </source>
</evidence>
<dbReference type="Proteomes" id="UP001220670">
    <property type="component" value="Unassembled WGS sequence"/>
</dbReference>
<accession>A0AAJ1HW36</accession>
<name>A0AAJ1HW36_LIMMU</name>
<dbReference type="AlphaFoldDB" id="A0AAJ1HW36"/>
<reference evidence="1" key="1">
    <citation type="submission" date="2023-01" db="EMBL/GenBank/DDBJ databases">
        <title>Genome analysis of 13 Lactobacillus isolated from gut of wild boar.</title>
        <authorList>
            <person name="Papp P."/>
            <person name="Libisch B."/>
            <person name="Nagy T."/>
            <person name="Olasz F."/>
        </authorList>
    </citation>
    <scope>NUCLEOTIDE SEQUENCE</scope>
    <source>
        <strain evidence="1">F146</strain>
    </source>
</reference>
<dbReference type="EMBL" id="JAQONE010000021">
    <property type="protein sequence ID" value="MDC2829680.1"/>
    <property type="molecule type" value="Genomic_DNA"/>
</dbReference>
<evidence type="ECO:0000313" key="2">
    <source>
        <dbReference type="Proteomes" id="UP001220670"/>
    </source>
</evidence>
<dbReference type="RefSeq" id="WP_272208851.1">
    <property type="nucleotide sequence ID" value="NZ_JAQOMV010000011.1"/>
</dbReference>
<sequence length="155" mass="17022">MELTVNDYLAQLDKAKTQTDSTDAVGIQQADILTKGLQFVINQLDAGYLARYVWQVAMPTGDPLEVALETNLINIPMAEATRFDPKLLEGNDAKPVNLYMVASGADLNASELRIDQLASAEELSDSVKTLVEKMQTWIAKQLAQTNEHRAAKATE</sequence>